<dbReference type="PROSITE" id="PS50923">
    <property type="entry name" value="SUSHI"/>
    <property type="match status" value="1"/>
</dbReference>
<dbReference type="InterPro" id="IPR000859">
    <property type="entry name" value="CUB_dom"/>
</dbReference>
<dbReference type="InterPro" id="IPR051277">
    <property type="entry name" value="SEZ6_CSMD_C4BPB_Regulators"/>
</dbReference>
<proteinExistence type="predicted"/>
<keyword evidence="4" id="KW-1015">Disulfide bond</keyword>
<dbReference type="SUPFAM" id="SSF49854">
    <property type="entry name" value="Spermadhesin, CUB domain"/>
    <property type="match status" value="1"/>
</dbReference>
<dbReference type="Ensembl" id="ENSHHUT00000021353.1">
    <property type="protein sequence ID" value="ENSHHUP00000020586.1"/>
    <property type="gene ID" value="ENSHHUG00000012886.1"/>
</dbReference>
<dbReference type="SUPFAM" id="SSF57535">
    <property type="entry name" value="Complement control module/SCR domain"/>
    <property type="match status" value="1"/>
</dbReference>
<feature type="domain" description="Sushi" evidence="7">
    <location>
        <begin position="175"/>
        <end position="235"/>
    </location>
</feature>
<evidence type="ECO:0000256" key="4">
    <source>
        <dbReference type="ARBA" id="ARBA00023157"/>
    </source>
</evidence>
<evidence type="ECO:0000256" key="5">
    <source>
        <dbReference type="PROSITE-ProRule" id="PRU00302"/>
    </source>
</evidence>
<evidence type="ECO:0000259" key="7">
    <source>
        <dbReference type="PROSITE" id="PS50923"/>
    </source>
</evidence>
<dbReference type="STRING" id="62062.ENSHHUP00000020586"/>
<dbReference type="SMART" id="SM00032">
    <property type="entry name" value="CCP"/>
    <property type="match status" value="1"/>
</dbReference>
<sequence length="310" mass="34444">SLPPILYILPLFLLSSIFFLSSSYPLYTSSLPPILYILPLFLLSSVSSSLPPILYILALFLLSSIYFPSSSYPLYTSSLPPILYILPLFPSTTRLTSSSCLHSLHFLVFHTEEVHDVLRIWDGPQDGGVLLRELSGSTLPPDAHSTFNTVSLQFNTDFFTSKQGFALQFSVSTATSCNDPGLPANGTRSGDSREPGDHVLFQCDPGYVLQGATKITCTEINNRFFWQPDPPTCTGTTQLYITNPVCINGTYVRPSLYLRYLRTTQSVSTVPTYDPVCINGTYVRPSLYQRYLRTTQSVPTVPTYDPVCIN</sequence>
<name>A0A4W5L5A9_9TELE</name>
<dbReference type="InterPro" id="IPR035976">
    <property type="entry name" value="Sushi/SCR/CCP_sf"/>
</dbReference>
<keyword evidence="6" id="KW-1133">Transmembrane helix</keyword>
<dbReference type="Proteomes" id="UP000314982">
    <property type="component" value="Unassembled WGS sequence"/>
</dbReference>
<dbReference type="CDD" id="cd00041">
    <property type="entry name" value="CUB"/>
    <property type="match status" value="1"/>
</dbReference>
<dbReference type="Gene3D" id="2.10.70.10">
    <property type="entry name" value="Complement Module, domain 1"/>
    <property type="match status" value="1"/>
</dbReference>
<dbReference type="InterPro" id="IPR035914">
    <property type="entry name" value="Sperma_CUB_dom_sf"/>
</dbReference>
<reference evidence="8" key="3">
    <citation type="submission" date="2025-09" db="UniProtKB">
        <authorList>
            <consortium name="Ensembl"/>
        </authorList>
    </citation>
    <scope>IDENTIFICATION</scope>
</reference>
<keyword evidence="2" id="KW-0732">Signal</keyword>
<evidence type="ECO:0000313" key="8">
    <source>
        <dbReference type="Ensembl" id="ENSHHUP00000020586.1"/>
    </source>
</evidence>
<dbReference type="PANTHER" id="PTHR45656">
    <property type="entry name" value="PROTEIN CBR-CLEC-78"/>
    <property type="match status" value="1"/>
</dbReference>
<evidence type="ECO:0000256" key="1">
    <source>
        <dbReference type="ARBA" id="ARBA00022659"/>
    </source>
</evidence>
<protein>
    <recommendedName>
        <fullName evidence="7">Sushi domain-containing protein</fullName>
    </recommendedName>
</protein>
<dbReference type="FunFam" id="2.10.70.10:FF:000002">
    <property type="entry name" value="CUB and Sushi multiple domains 3"/>
    <property type="match status" value="1"/>
</dbReference>
<comment type="caution">
    <text evidence="5">Lacks conserved residue(s) required for the propagation of feature annotation.</text>
</comment>
<keyword evidence="1 5" id="KW-0768">Sushi</keyword>
<evidence type="ECO:0000256" key="3">
    <source>
        <dbReference type="ARBA" id="ARBA00022737"/>
    </source>
</evidence>
<dbReference type="Gene3D" id="2.60.120.290">
    <property type="entry name" value="Spermadhesin, CUB domain"/>
    <property type="match status" value="1"/>
</dbReference>
<keyword evidence="3" id="KW-0677">Repeat</keyword>
<keyword evidence="6" id="KW-0472">Membrane</keyword>
<dbReference type="GeneTree" id="ENSGT00940000159768"/>
<reference evidence="9" key="1">
    <citation type="submission" date="2018-06" db="EMBL/GenBank/DDBJ databases">
        <title>Genome assembly of Danube salmon.</title>
        <authorList>
            <person name="Macqueen D.J."/>
            <person name="Gundappa M.K."/>
        </authorList>
    </citation>
    <scope>NUCLEOTIDE SEQUENCE [LARGE SCALE GENOMIC DNA]</scope>
</reference>
<evidence type="ECO:0000256" key="6">
    <source>
        <dbReference type="SAM" id="Phobius"/>
    </source>
</evidence>
<evidence type="ECO:0000313" key="9">
    <source>
        <dbReference type="Proteomes" id="UP000314982"/>
    </source>
</evidence>
<dbReference type="CDD" id="cd00033">
    <property type="entry name" value="CCP"/>
    <property type="match status" value="1"/>
</dbReference>
<dbReference type="Pfam" id="PF00431">
    <property type="entry name" value="CUB"/>
    <property type="match status" value="1"/>
</dbReference>
<reference evidence="8" key="2">
    <citation type="submission" date="2025-08" db="UniProtKB">
        <authorList>
            <consortium name="Ensembl"/>
        </authorList>
    </citation>
    <scope>IDENTIFICATION</scope>
</reference>
<evidence type="ECO:0000256" key="2">
    <source>
        <dbReference type="ARBA" id="ARBA00022729"/>
    </source>
</evidence>
<organism evidence="8 9">
    <name type="scientific">Hucho hucho</name>
    <name type="common">huchen</name>
    <dbReference type="NCBI Taxonomy" id="62062"/>
    <lineage>
        <taxon>Eukaryota</taxon>
        <taxon>Metazoa</taxon>
        <taxon>Chordata</taxon>
        <taxon>Craniata</taxon>
        <taxon>Vertebrata</taxon>
        <taxon>Euteleostomi</taxon>
        <taxon>Actinopterygii</taxon>
        <taxon>Neopterygii</taxon>
        <taxon>Teleostei</taxon>
        <taxon>Protacanthopterygii</taxon>
        <taxon>Salmoniformes</taxon>
        <taxon>Salmonidae</taxon>
        <taxon>Salmoninae</taxon>
        <taxon>Hucho</taxon>
    </lineage>
</organism>
<feature type="transmembrane region" description="Helical" evidence="6">
    <location>
        <begin position="6"/>
        <end position="27"/>
    </location>
</feature>
<dbReference type="Pfam" id="PF00084">
    <property type="entry name" value="Sushi"/>
    <property type="match status" value="1"/>
</dbReference>
<dbReference type="AlphaFoldDB" id="A0A4W5L5A9"/>
<dbReference type="InterPro" id="IPR000436">
    <property type="entry name" value="Sushi_SCR_CCP_dom"/>
</dbReference>
<dbReference type="PANTHER" id="PTHR45656:SF4">
    <property type="entry name" value="PROTEIN CBR-CLEC-78"/>
    <property type="match status" value="1"/>
</dbReference>
<feature type="transmembrane region" description="Helical" evidence="6">
    <location>
        <begin position="34"/>
        <end position="66"/>
    </location>
</feature>
<accession>A0A4W5L5A9</accession>
<keyword evidence="6" id="KW-0812">Transmembrane</keyword>
<keyword evidence="9" id="KW-1185">Reference proteome</keyword>